<organism evidence="8 9">
    <name type="scientific">Thermotoga maritima (strain ATCC 43589 / DSM 3109 / JCM 10099 / NBRC 100826 / MSB8)</name>
    <dbReference type="NCBI Taxonomy" id="243274"/>
    <lineage>
        <taxon>Bacteria</taxon>
        <taxon>Thermotogati</taxon>
        <taxon>Thermotogota</taxon>
        <taxon>Thermotogae</taxon>
        <taxon>Thermotogales</taxon>
        <taxon>Thermotogaceae</taxon>
        <taxon>Thermotoga</taxon>
    </lineage>
</organism>
<keyword evidence="9" id="KW-1185">Reference proteome</keyword>
<dbReference type="InParanoid" id="Q9WZI5"/>
<gene>
    <name evidence="8" type="ordered locus">TM_0726</name>
</gene>
<keyword evidence="4" id="KW-0482">Metalloprotease</keyword>
<sequence length="499" mass="54090">MLSTSHRSYSTPVEGVEIVSTPNLGSSIMVKKKGGITVLNESVIRDVLSAVLKSGGDFAELFFERKYENRYELKDGKIEQATSGEIVGVGIRGFLGTKAVYAYTNDLSRENLINVAKKVGEALGETKVEDLTFNFNRTKRKERHVVLIPPAQVEKTDKVSVMKKAYYAAKNYSELIKQVVVWYWDYDQEILVANSEGTWAEDRRVRTRLMINAVAEKDGVLERGFYGPGAGMGFEFFDRIDVEEAAKKAARIAARMVEAEPAPAGKMTVVIANGFGGVIFHEAVGHGLEATSVAKGASVFAGKLGQKVAAECVSAVDDATIPNGWGSANVDDEGTPTQRTLLIDKGVLVGYLVDKLGERRMGMKSTGSGRRQDYTFPPTSRMSNTFILPGDYHPEEIIAATEYGLYAKTMGGGSVNPATGEFNFAVSEAYLIEKGRITKPVRGATLIGKGHEIIQKIDMVGNDLARDQGMCGSFSGSVPADVGQPTIRVKEIVVGGRNK</sequence>
<evidence type="ECO:0000256" key="2">
    <source>
        <dbReference type="ARBA" id="ARBA00022670"/>
    </source>
</evidence>
<keyword evidence="3" id="KW-0378">Hydrolase</keyword>
<dbReference type="GO" id="GO:0005829">
    <property type="term" value="C:cytosol"/>
    <property type="evidence" value="ECO:0000318"/>
    <property type="project" value="GO_Central"/>
</dbReference>
<reference evidence="8 9" key="1">
    <citation type="journal article" date="1999" name="Nature">
        <title>Evidence for lateral gene transfer between Archaea and Bacteria from genome sequence of Thermotoga maritima.</title>
        <authorList>
            <person name="Nelson K.E."/>
            <person name="Clayton R.A."/>
            <person name="Gill S.R."/>
            <person name="Gwinn M.L."/>
            <person name="Dodson R.J."/>
            <person name="Haft D.H."/>
            <person name="Hickey E.K."/>
            <person name="Peterson J.D."/>
            <person name="Nelson W.C."/>
            <person name="Ketchum K.A."/>
            <person name="McDonald L."/>
            <person name="Utterback T.R."/>
            <person name="Malek J.A."/>
            <person name="Linher K.D."/>
            <person name="Garrett M.M."/>
            <person name="Stewart A.M."/>
            <person name="Cotton M.D."/>
            <person name="Pratt M.S."/>
            <person name="Phillips C.A."/>
            <person name="Richardson D."/>
            <person name="Heidelberg J."/>
            <person name="Sutton G.G."/>
            <person name="Fleischmann R.D."/>
            <person name="White O."/>
            <person name="Salzberg S.L."/>
            <person name="Smith H.O."/>
            <person name="Venter J.C."/>
            <person name="Fraser C.M."/>
        </authorList>
    </citation>
    <scope>NUCLEOTIDE SEQUENCE [LARGE SCALE GENOMIC DNA]</scope>
    <source>
        <strain evidence="9">ATCC 43589 / DSM 3109 / JCM 10099 / NBRC 100826 / MSB8</strain>
    </source>
</reference>
<dbReference type="InterPro" id="IPR036059">
    <property type="entry name" value="TldD/PmbA_sf"/>
</dbReference>
<dbReference type="AlphaFoldDB" id="Q9WZI5"/>
<dbReference type="Pfam" id="PF19289">
    <property type="entry name" value="PmbA_TldD_3rd"/>
    <property type="match status" value="1"/>
</dbReference>
<dbReference type="EMBL" id="AE000512">
    <property type="protein sequence ID" value="AAD35808.1"/>
    <property type="molecule type" value="Genomic_DNA"/>
</dbReference>
<dbReference type="InterPro" id="IPR025502">
    <property type="entry name" value="TldD"/>
</dbReference>
<dbReference type="KEGG" id="tma:TM0726"/>
<dbReference type="PIRSF" id="PIRSF004919">
    <property type="entry name" value="TldD"/>
    <property type="match status" value="1"/>
</dbReference>
<evidence type="ECO:0000259" key="7">
    <source>
        <dbReference type="Pfam" id="PF19290"/>
    </source>
</evidence>
<evidence type="ECO:0000256" key="1">
    <source>
        <dbReference type="ARBA" id="ARBA00005836"/>
    </source>
</evidence>
<dbReference type="Gene3D" id="3.30.2290.10">
    <property type="entry name" value="PmbA/TldD superfamily"/>
    <property type="match status" value="1"/>
</dbReference>
<dbReference type="Pfam" id="PF01523">
    <property type="entry name" value="PmbA_TldD_1st"/>
    <property type="match status" value="1"/>
</dbReference>
<evidence type="ECO:0000256" key="3">
    <source>
        <dbReference type="ARBA" id="ARBA00022801"/>
    </source>
</evidence>
<comment type="similarity">
    <text evidence="1">Belongs to the peptidase U62 family.</text>
</comment>
<dbReference type="PATRIC" id="fig|243274.5.peg.739"/>
<dbReference type="PaxDb" id="243274-THEMA_01030"/>
<dbReference type="InterPro" id="IPR035068">
    <property type="entry name" value="TldD/PmbA_N"/>
</dbReference>
<evidence type="ECO:0000313" key="9">
    <source>
        <dbReference type="Proteomes" id="UP000008183"/>
    </source>
</evidence>
<dbReference type="GO" id="GO:0006508">
    <property type="term" value="P:proteolysis"/>
    <property type="evidence" value="ECO:0007669"/>
    <property type="project" value="UniProtKB-KW"/>
</dbReference>
<feature type="domain" description="Metalloprotease TldD/E central" evidence="7">
    <location>
        <begin position="149"/>
        <end position="256"/>
    </location>
</feature>
<dbReference type="EnsemblBacteria" id="AAD35808">
    <property type="protein sequence ID" value="AAD35808"/>
    <property type="gene ID" value="TM_0726"/>
</dbReference>
<feature type="domain" description="Metalloprotease TldD/E N-terminal" evidence="5">
    <location>
        <begin position="59"/>
        <end position="119"/>
    </location>
</feature>
<dbReference type="InterPro" id="IPR051463">
    <property type="entry name" value="Peptidase_U62_metallo"/>
</dbReference>
<protein>
    <submittedName>
        <fullName evidence="8">TldD protein</fullName>
    </submittedName>
</protein>
<evidence type="ECO:0000259" key="6">
    <source>
        <dbReference type="Pfam" id="PF19289"/>
    </source>
</evidence>
<dbReference type="OrthoDB" id="9803213at2"/>
<dbReference type="InterPro" id="IPR045570">
    <property type="entry name" value="Metalloprtase-TldD/E_cen_dom"/>
</dbReference>
<evidence type="ECO:0000259" key="5">
    <source>
        <dbReference type="Pfam" id="PF01523"/>
    </source>
</evidence>
<proteinExistence type="inferred from homology"/>
<accession>Q9WZI5</accession>
<feature type="domain" description="Metalloprotease TldD/E C-terminal" evidence="6">
    <location>
        <begin position="265"/>
        <end position="496"/>
    </location>
</feature>
<evidence type="ECO:0000313" key="8">
    <source>
        <dbReference type="EMBL" id="AAD35808.1"/>
    </source>
</evidence>
<dbReference type="SUPFAM" id="SSF111283">
    <property type="entry name" value="Putative modulator of DNA gyrase, PmbA/TldD"/>
    <property type="match status" value="1"/>
</dbReference>
<evidence type="ECO:0000256" key="4">
    <source>
        <dbReference type="ARBA" id="ARBA00023049"/>
    </source>
</evidence>
<dbReference type="PANTHER" id="PTHR30624:SF4">
    <property type="entry name" value="METALLOPROTEASE TLDD"/>
    <property type="match status" value="1"/>
</dbReference>
<name>Q9WZI5_THEMA</name>
<keyword evidence="2" id="KW-0645">Protease</keyword>
<dbReference type="GO" id="GO:0008237">
    <property type="term" value="F:metallopeptidase activity"/>
    <property type="evidence" value="ECO:0007669"/>
    <property type="project" value="UniProtKB-KW"/>
</dbReference>
<dbReference type="PANTHER" id="PTHR30624">
    <property type="entry name" value="UNCHARACTERIZED PROTEIN TLDD AND PMBA"/>
    <property type="match status" value="1"/>
</dbReference>
<dbReference type="InterPro" id="IPR002510">
    <property type="entry name" value="Metalloprtase-TldD/E_N"/>
</dbReference>
<dbReference type="FunFam" id="3.30.2290.10:FF:000003">
    <property type="entry name" value="Zinc-dependent protease, TldD/PmbA family"/>
    <property type="match status" value="1"/>
</dbReference>
<dbReference type="Proteomes" id="UP000008183">
    <property type="component" value="Chromosome"/>
</dbReference>
<dbReference type="Pfam" id="PF19290">
    <property type="entry name" value="PmbA_TldD_2nd"/>
    <property type="match status" value="1"/>
</dbReference>
<dbReference type="InterPro" id="IPR045569">
    <property type="entry name" value="Metalloprtase-TldD/E_C"/>
</dbReference>
<dbReference type="PIR" id="D72342">
    <property type="entry name" value="D72342"/>
</dbReference>